<feature type="compositionally biased region" description="Low complexity" evidence="4">
    <location>
        <begin position="383"/>
        <end position="425"/>
    </location>
</feature>
<evidence type="ECO:0000313" key="6">
    <source>
        <dbReference type="EMBL" id="EGT40393.1"/>
    </source>
</evidence>
<dbReference type="PANTHER" id="PTHR46309">
    <property type="entry name" value="PHD FINGER PROTEIN 12"/>
    <property type="match status" value="1"/>
</dbReference>
<reference evidence="7" key="1">
    <citation type="submission" date="2011-07" db="EMBL/GenBank/DDBJ databases">
        <authorList>
            <consortium name="Caenorhabditis brenneri Sequencing and Analysis Consortium"/>
            <person name="Wilson R.K."/>
        </authorList>
    </citation>
    <scope>NUCLEOTIDE SEQUENCE [LARGE SCALE GENOMIC DNA]</scope>
    <source>
        <strain evidence="7">PB2801</strain>
    </source>
</reference>
<dbReference type="InterPro" id="IPR001965">
    <property type="entry name" value="Znf_PHD"/>
</dbReference>
<dbReference type="OrthoDB" id="1919692at2759"/>
<accession>G0MBG5</accession>
<dbReference type="InterPro" id="IPR019786">
    <property type="entry name" value="Zinc_finger_PHD-type_CS"/>
</dbReference>
<dbReference type="PROSITE" id="PS01359">
    <property type="entry name" value="ZF_PHD_1"/>
    <property type="match status" value="1"/>
</dbReference>
<feature type="compositionally biased region" description="Low complexity" evidence="4">
    <location>
        <begin position="479"/>
        <end position="522"/>
    </location>
</feature>
<dbReference type="GO" id="GO:0008270">
    <property type="term" value="F:zinc ion binding"/>
    <property type="evidence" value="ECO:0007669"/>
    <property type="project" value="UniProtKB-KW"/>
</dbReference>
<gene>
    <name evidence="6" type="ORF">CAEBREN_20469</name>
</gene>
<keyword evidence="7" id="KW-1185">Reference proteome</keyword>
<dbReference type="HOGENOM" id="CLU_278270_0_0_1"/>
<feature type="compositionally biased region" description="Low complexity" evidence="4">
    <location>
        <begin position="565"/>
        <end position="593"/>
    </location>
</feature>
<evidence type="ECO:0000256" key="4">
    <source>
        <dbReference type="SAM" id="MobiDB-lite"/>
    </source>
</evidence>
<name>G0MBG5_CAEBE</name>
<dbReference type="InterPro" id="IPR013083">
    <property type="entry name" value="Znf_RING/FYVE/PHD"/>
</dbReference>
<feature type="compositionally biased region" description="Polar residues" evidence="4">
    <location>
        <begin position="659"/>
        <end position="685"/>
    </location>
</feature>
<dbReference type="STRING" id="135651.G0MBG5"/>
<evidence type="ECO:0000259" key="5">
    <source>
        <dbReference type="SMART" id="SM00249"/>
    </source>
</evidence>
<feature type="region of interest" description="Disordered" evidence="4">
    <location>
        <begin position="456"/>
        <end position="801"/>
    </location>
</feature>
<dbReference type="InParanoid" id="G0MBG5"/>
<feature type="compositionally biased region" description="Low complexity" evidence="4">
    <location>
        <begin position="638"/>
        <end position="658"/>
    </location>
</feature>
<evidence type="ECO:0000313" key="7">
    <source>
        <dbReference type="Proteomes" id="UP000008068"/>
    </source>
</evidence>
<sequence length="1137" mass="125678">MGRPKTEKGPRKAKKDEKKKKKKKRADTPDPDEENPDGVWKYPEAERCGRCGEYGDIMWCETCTASFHLLCYFKTIADNPDDDKFFCNRCHYLPLHLRLFPPRDYRKCQDPDSRIRNEIARNFEAIKYHYKRLKQEEANKRFKTNRGYAPLTEKEALETAFDPLLMKAFQMVNPMDYALSKKYFNVPQDATEHTEGDFINDVRNKVCAGCNIKNVWSPMIKCTMCDEFWHVRCVRPDMMKITPNSDWRCNKHKVYEVIFNDQRKREKMRKKYEAHKTTEGKSEVSKNFRMSIESKRKDGMINESIKSTIEKYATQSEPLQFPLSNHFPGKPPPLPQKNERGHKKGTHFHLGERYSMKGMNDEAAIRRKPSEEPGPSSYNTMGPSISNLPRRSSSLSPGPSSSDSSVPSTSNFFAQSSSDTSGLSTSNIAGPSFSSTSGRSSSNLSGLPFSNTLGSVPSSIREASSSSTFRPQTSGPPRQSFSKLQSQFSSRNSRTSSSTLPGPSSSYHSGSSSSEPSGRLSSNTSGPSTSNIPGTSSTPLFKVPTLNIRRPSIPKTPRSSISNLPGPSSPGTFGPSSSNAPKPSASTSSEPSSLMFSEPSTSNTPGSSTHSIPGPSSSTLPGPSSSNTFGLSSPTVPGPSVSNLPGPSSSSIFGMSSPNITGSSASIFPTTSLPNSFGPSTSNTQGPSSSNSFGPSCSNTSGSSISKPPSFSISTILGLSSSNTPSALKPTDPNIPQTQCSNPDKRRLTKPEDEHNHQPPKKGRMEGQKTKKPAADALSGITRSMPRGLSDQSHKEEEKEEMTYEEMFQYMRKFMNGELKKPKSLTSPPPYLRPRPVFDHQEGTSNSYQGGVTSKNLQHPVVKRTENKKLNKNQERQRQIRMVAQHDFNARTAGNNPINFNLLGGEKPKSLTSPFPYSQPRPVVDHQEGTSNSCHGGVNRHDLQHPVSQRTGNNERERYQERQRDNQMVAQQDFNTKIPENIALTVNVLGGKMPNTLTSPFPYLQPRPVLDDQEGTSNTFFNTRNPENNAINVNLLGGNPFGPIGFPSPVIYKPIPIRPAFEHQQGTSNHEPQQNAHDVMNRIRFLAVNKSKILNRTHLFNPLQQQPPESSNAPRLVIDHQEGTSNSLNDEVIVVDD</sequence>
<feature type="compositionally biased region" description="Low complexity" evidence="4">
    <location>
        <begin position="604"/>
        <end position="626"/>
    </location>
</feature>
<dbReference type="InterPro" id="IPR042163">
    <property type="entry name" value="PHF12"/>
</dbReference>
<dbReference type="GO" id="GO:0070822">
    <property type="term" value="C:Sin3-type complex"/>
    <property type="evidence" value="ECO:0007669"/>
    <property type="project" value="TreeGrafter"/>
</dbReference>
<feature type="region of interest" description="Disordered" evidence="4">
    <location>
        <begin position="320"/>
        <end position="425"/>
    </location>
</feature>
<organism evidence="7">
    <name type="scientific">Caenorhabditis brenneri</name>
    <name type="common">Nematode worm</name>
    <dbReference type="NCBI Taxonomy" id="135651"/>
    <lineage>
        <taxon>Eukaryota</taxon>
        <taxon>Metazoa</taxon>
        <taxon>Ecdysozoa</taxon>
        <taxon>Nematoda</taxon>
        <taxon>Chromadorea</taxon>
        <taxon>Rhabditida</taxon>
        <taxon>Rhabditina</taxon>
        <taxon>Rhabditomorpha</taxon>
        <taxon>Rhabditoidea</taxon>
        <taxon>Rhabditidae</taxon>
        <taxon>Peloderinae</taxon>
        <taxon>Caenorhabditis</taxon>
    </lineage>
</organism>
<keyword evidence="3" id="KW-0862">Zinc</keyword>
<dbReference type="PANTHER" id="PTHR46309:SF1">
    <property type="entry name" value="PHD FINGER PROTEIN 12"/>
    <property type="match status" value="1"/>
</dbReference>
<dbReference type="AlphaFoldDB" id="G0MBG5"/>
<protein>
    <recommendedName>
        <fullName evidence="5">Zinc finger PHD-type domain-containing protein</fullName>
    </recommendedName>
</protein>
<feature type="compositionally biased region" description="Polar residues" evidence="4">
    <location>
        <begin position="594"/>
        <end position="603"/>
    </location>
</feature>
<keyword evidence="1" id="KW-0479">Metal-binding</keyword>
<dbReference type="eggNOG" id="KOG4299">
    <property type="taxonomic scope" value="Eukaryota"/>
</dbReference>
<dbReference type="InterPro" id="IPR011011">
    <property type="entry name" value="Znf_FYVE_PHD"/>
</dbReference>
<feature type="domain" description="Zinc finger PHD-type" evidence="5">
    <location>
        <begin position="206"/>
        <end position="253"/>
    </location>
</feature>
<feature type="compositionally biased region" description="Basic and acidic residues" evidence="4">
    <location>
        <begin position="743"/>
        <end position="769"/>
    </location>
</feature>
<dbReference type="Gene3D" id="3.30.40.10">
    <property type="entry name" value="Zinc/RING finger domain, C3HC4 (zinc finger)"/>
    <property type="match status" value="1"/>
</dbReference>
<feature type="compositionally biased region" description="Basic and acidic residues" evidence="4">
    <location>
        <begin position="953"/>
        <end position="963"/>
    </location>
</feature>
<proteinExistence type="predicted"/>
<evidence type="ECO:0000256" key="2">
    <source>
        <dbReference type="ARBA" id="ARBA00022771"/>
    </source>
</evidence>
<feature type="compositionally biased region" description="Low complexity" evidence="4">
    <location>
        <begin position="686"/>
        <end position="716"/>
    </location>
</feature>
<feature type="compositionally biased region" description="Polar residues" evidence="4">
    <location>
        <begin position="456"/>
        <end position="477"/>
    </location>
</feature>
<dbReference type="SMART" id="SM00249">
    <property type="entry name" value="PHD"/>
    <property type="match status" value="2"/>
</dbReference>
<dbReference type="EMBL" id="GL379788">
    <property type="protein sequence ID" value="EGT40393.1"/>
    <property type="molecule type" value="Genomic_DNA"/>
</dbReference>
<feature type="region of interest" description="Disordered" evidence="4">
    <location>
        <begin position="1"/>
        <end position="39"/>
    </location>
</feature>
<evidence type="ECO:0000256" key="3">
    <source>
        <dbReference type="ARBA" id="ARBA00022833"/>
    </source>
</evidence>
<dbReference type="SUPFAM" id="SSF57903">
    <property type="entry name" value="FYVE/PHD zinc finger"/>
    <property type="match status" value="2"/>
</dbReference>
<dbReference type="GO" id="GO:0003714">
    <property type="term" value="F:transcription corepressor activity"/>
    <property type="evidence" value="ECO:0007669"/>
    <property type="project" value="InterPro"/>
</dbReference>
<feature type="region of interest" description="Disordered" evidence="4">
    <location>
        <begin position="924"/>
        <end position="963"/>
    </location>
</feature>
<feature type="domain" description="Zinc finger PHD-type" evidence="5">
    <location>
        <begin position="47"/>
        <end position="91"/>
    </location>
</feature>
<dbReference type="Gene3D" id="2.30.30.1150">
    <property type="match status" value="1"/>
</dbReference>
<keyword evidence="2" id="KW-0863">Zinc-finger</keyword>
<feature type="compositionally biased region" description="Basic and acidic residues" evidence="4">
    <location>
        <begin position="1"/>
        <end position="16"/>
    </location>
</feature>
<evidence type="ECO:0000256" key="1">
    <source>
        <dbReference type="ARBA" id="ARBA00022723"/>
    </source>
</evidence>
<dbReference type="GO" id="GO:0000122">
    <property type="term" value="P:negative regulation of transcription by RNA polymerase II"/>
    <property type="evidence" value="ECO:0007669"/>
    <property type="project" value="TreeGrafter"/>
</dbReference>
<dbReference type="Proteomes" id="UP000008068">
    <property type="component" value="Unassembled WGS sequence"/>
</dbReference>
<feature type="compositionally biased region" description="Polar residues" evidence="4">
    <location>
        <begin position="717"/>
        <end position="726"/>
    </location>
</feature>
<feature type="compositionally biased region" description="Polar residues" evidence="4">
    <location>
        <begin position="523"/>
        <end position="539"/>
    </location>
</feature>
<feature type="compositionally biased region" description="Basic and acidic residues" evidence="4">
    <location>
        <begin position="349"/>
        <end position="371"/>
    </location>
</feature>